<dbReference type="Proteomes" id="UP000887580">
    <property type="component" value="Unplaced"/>
</dbReference>
<accession>A0AC35GIH6</accession>
<sequence length="268" mass="29797">MSGECCEAAIEGGTCNGCEMLDSQSSTSDTEEYSSFPQATPNRRHASLKVSHYPILLRRNKNHNKNEPASLMWTPGNTLPECCGGSTWIINEGIPTTSNSGFAATSGTQMETSVQFSTNFKRDKLPKRSESHSSPKSSRDKFFGGRSALGPRNTITWDIDGSVMSPTNTDGVMLHPQPKYSLGLSPGTIGSTFIGHETRDRKRKQLWSLSPTAFHQSFDDRNRSSSNPLSNSCGNINEEVSLRHNFRYLKTAAFYFRFKKFVKCLKIF</sequence>
<organism evidence="1 2">
    <name type="scientific">Panagrolaimus sp. PS1159</name>
    <dbReference type="NCBI Taxonomy" id="55785"/>
    <lineage>
        <taxon>Eukaryota</taxon>
        <taxon>Metazoa</taxon>
        <taxon>Ecdysozoa</taxon>
        <taxon>Nematoda</taxon>
        <taxon>Chromadorea</taxon>
        <taxon>Rhabditida</taxon>
        <taxon>Tylenchina</taxon>
        <taxon>Panagrolaimomorpha</taxon>
        <taxon>Panagrolaimoidea</taxon>
        <taxon>Panagrolaimidae</taxon>
        <taxon>Panagrolaimus</taxon>
    </lineage>
</organism>
<evidence type="ECO:0000313" key="2">
    <source>
        <dbReference type="WBParaSite" id="PS1159_v2.g5419.t1"/>
    </source>
</evidence>
<protein>
    <submittedName>
        <fullName evidence="2">Uncharacterized protein</fullName>
    </submittedName>
</protein>
<dbReference type="WBParaSite" id="PS1159_v2.g5419.t1">
    <property type="protein sequence ID" value="PS1159_v2.g5419.t1"/>
    <property type="gene ID" value="PS1159_v2.g5419"/>
</dbReference>
<proteinExistence type="predicted"/>
<evidence type="ECO:0000313" key="1">
    <source>
        <dbReference type="Proteomes" id="UP000887580"/>
    </source>
</evidence>
<name>A0AC35GIH6_9BILA</name>
<reference evidence="2" key="1">
    <citation type="submission" date="2022-11" db="UniProtKB">
        <authorList>
            <consortium name="WormBaseParasite"/>
        </authorList>
    </citation>
    <scope>IDENTIFICATION</scope>
</reference>